<dbReference type="Pfam" id="PF01593">
    <property type="entry name" value="Amino_oxidase"/>
    <property type="match status" value="1"/>
</dbReference>
<dbReference type="PANTHER" id="PTHR10742">
    <property type="entry name" value="FLAVIN MONOAMINE OXIDASE"/>
    <property type="match status" value="1"/>
</dbReference>
<dbReference type="GO" id="GO:0016491">
    <property type="term" value="F:oxidoreductase activity"/>
    <property type="evidence" value="ECO:0007669"/>
    <property type="project" value="InterPro"/>
</dbReference>
<dbReference type="InterPro" id="IPR036188">
    <property type="entry name" value="FAD/NAD-bd_sf"/>
</dbReference>
<organism evidence="2 3">
    <name type="scientific">Aspergillus sclerotialis</name>
    <dbReference type="NCBI Taxonomy" id="2070753"/>
    <lineage>
        <taxon>Eukaryota</taxon>
        <taxon>Fungi</taxon>
        <taxon>Dikarya</taxon>
        <taxon>Ascomycota</taxon>
        <taxon>Pezizomycotina</taxon>
        <taxon>Eurotiomycetes</taxon>
        <taxon>Eurotiomycetidae</taxon>
        <taxon>Eurotiales</taxon>
        <taxon>Aspergillaceae</taxon>
        <taxon>Aspergillus</taxon>
        <taxon>Aspergillus subgen. Polypaecilum</taxon>
    </lineage>
</organism>
<gene>
    <name evidence="2" type="ORF">PHISCL_09563</name>
</gene>
<sequence length="219" mass="24861">MTIAESTNTTIQDFEGGQIIFSKDGKPLDDNLATKLSEFMWTTIDDAFEYSNKYKDSIPPDRSLFDFFLEKIEQTDFSQAEKDACIETCQLWGAYVGDPISRQSLRFFCLEECVDESNVFVASTYERILHHVSKAARQHADIRLNQPITKIESSPSKDHGRYCITLTTATGETSQFDEVVVTCPLGWLKRNKSAFTPALPPRLTQAIDSISYGRLEKIY</sequence>
<proteinExistence type="predicted"/>
<dbReference type="OrthoDB" id="5046242at2759"/>
<keyword evidence="3" id="KW-1185">Reference proteome</keyword>
<feature type="domain" description="Amine oxidase" evidence="1">
    <location>
        <begin position="49"/>
        <end position="219"/>
    </location>
</feature>
<dbReference type="GO" id="GO:0006338">
    <property type="term" value="P:chromatin remodeling"/>
    <property type="evidence" value="ECO:0007669"/>
    <property type="project" value="TreeGrafter"/>
</dbReference>
<dbReference type="PANTHER" id="PTHR10742:SF414">
    <property type="entry name" value="CONTAINING AMINE OXIDASE, PUTATIVE (AFU_ORTHOLOGUE AFUA_3G12150)-RELATED"/>
    <property type="match status" value="1"/>
</dbReference>
<evidence type="ECO:0000313" key="3">
    <source>
        <dbReference type="Proteomes" id="UP000266188"/>
    </source>
</evidence>
<dbReference type="InterPro" id="IPR002937">
    <property type="entry name" value="Amino_oxidase"/>
</dbReference>
<feature type="non-terminal residue" evidence="2">
    <location>
        <position position="219"/>
    </location>
</feature>
<dbReference type="SUPFAM" id="SSF51905">
    <property type="entry name" value="FAD/NAD(P)-binding domain"/>
    <property type="match status" value="1"/>
</dbReference>
<evidence type="ECO:0000313" key="2">
    <source>
        <dbReference type="EMBL" id="RJE18104.1"/>
    </source>
</evidence>
<accession>A0A3A2ZFL3</accession>
<comment type="caution">
    <text evidence="2">The sequence shown here is derived from an EMBL/GenBank/DDBJ whole genome shotgun (WGS) entry which is preliminary data.</text>
</comment>
<dbReference type="EMBL" id="MVGC01000624">
    <property type="protein sequence ID" value="RJE18104.1"/>
    <property type="molecule type" value="Genomic_DNA"/>
</dbReference>
<evidence type="ECO:0000259" key="1">
    <source>
        <dbReference type="Pfam" id="PF01593"/>
    </source>
</evidence>
<dbReference type="STRING" id="2070753.A0A3A2ZFL3"/>
<dbReference type="AlphaFoldDB" id="A0A3A2ZFL3"/>
<reference evidence="3" key="1">
    <citation type="submission" date="2017-02" db="EMBL/GenBank/DDBJ databases">
        <authorList>
            <person name="Tafer H."/>
            <person name="Lopandic K."/>
        </authorList>
    </citation>
    <scope>NUCLEOTIDE SEQUENCE [LARGE SCALE GENOMIC DNA]</scope>
    <source>
        <strain evidence="3">CBS 366.77</strain>
    </source>
</reference>
<dbReference type="GO" id="GO:0003682">
    <property type="term" value="F:chromatin binding"/>
    <property type="evidence" value="ECO:0007669"/>
    <property type="project" value="TreeGrafter"/>
</dbReference>
<dbReference type="Proteomes" id="UP000266188">
    <property type="component" value="Unassembled WGS sequence"/>
</dbReference>
<dbReference type="Gene3D" id="3.50.50.60">
    <property type="entry name" value="FAD/NAD(P)-binding domain"/>
    <property type="match status" value="1"/>
</dbReference>
<dbReference type="GO" id="GO:0050660">
    <property type="term" value="F:flavin adenine dinucleotide binding"/>
    <property type="evidence" value="ECO:0007669"/>
    <property type="project" value="TreeGrafter"/>
</dbReference>
<protein>
    <submittedName>
        <fullName evidence="2">Flavin containing amine oxidoreductase</fullName>
    </submittedName>
</protein>
<dbReference type="InterPro" id="IPR050281">
    <property type="entry name" value="Flavin_monoamine_oxidase"/>
</dbReference>
<name>A0A3A2ZFL3_9EURO</name>